<keyword evidence="3" id="KW-1185">Reference proteome</keyword>
<proteinExistence type="predicted"/>
<evidence type="ECO:0000256" key="1">
    <source>
        <dbReference type="SAM" id="MobiDB-lite"/>
    </source>
</evidence>
<evidence type="ECO:0000313" key="3">
    <source>
        <dbReference type="Proteomes" id="UP001501243"/>
    </source>
</evidence>
<protein>
    <recommendedName>
        <fullName evidence="4">Secreted protein</fullName>
    </recommendedName>
</protein>
<accession>A0ABP8QAT2</accession>
<gene>
    <name evidence="2" type="ORF">GCM10023172_16810</name>
</gene>
<dbReference type="RefSeq" id="WP_208130645.1">
    <property type="nucleotide sequence ID" value="NZ_BAABGQ010000005.1"/>
</dbReference>
<feature type="region of interest" description="Disordered" evidence="1">
    <location>
        <begin position="67"/>
        <end position="87"/>
    </location>
</feature>
<comment type="caution">
    <text evidence="2">The sequence shown here is derived from an EMBL/GenBank/DDBJ whole genome shotgun (WGS) entry which is preliminary data.</text>
</comment>
<dbReference type="Proteomes" id="UP001501243">
    <property type="component" value="Unassembled WGS sequence"/>
</dbReference>
<organism evidence="2 3">
    <name type="scientific">Hymenobacter ginsengisoli</name>
    <dbReference type="NCBI Taxonomy" id="1051626"/>
    <lineage>
        <taxon>Bacteria</taxon>
        <taxon>Pseudomonadati</taxon>
        <taxon>Bacteroidota</taxon>
        <taxon>Cytophagia</taxon>
        <taxon>Cytophagales</taxon>
        <taxon>Hymenobacteraceae</taxon>
        <taxon>Hymenobacter</taxon>
    </lineage>
</organism>
<sequence>MMKDTLLPAGRSRFYLLLTLLAGLGLASCRTCPIDACHARKAHYHNGVKYRARPIWKMQYPAIGERYKNQHDGDNKRKKSDHSKSLK</sequence>
<dbReference type="EMBL" id="BAABGQ010000005">
    <property type="protein sequence ID" value="GAA4498942.1"/>
    <property type="molecule type" value="Genomic_DNA"/>
</dbReference>
<evidence type="ECO:0000313" key="2">
    <source>
        <dbReference type="EMBL" id="GAA4498942.1"/>
    </source>
</evidence>
<evidence type="ECO:0008006" key="4">
    <source>
        <dbReference type="Google" id="ProtNLM"/>
    </source>
</evidence>
<dbReference type="PROSITE" id="PS51257">
    <property type="entry name" value="PROKAR_LIPOPROTEIN"/>
    <property type="match status" value="1"/>
</dbReference>
<name>A0ABP8QAT2_9BACT</name>
<reference evidence="3" key="1">
    <citation type="journal article" date="2019" name="Int. J. Syst. Evol. Microbiol.">
        <title>The Global Catalogue of Microorganisms (GCM) 10K type strain sequencing project: providing services to taxonomists for standard genome sequencing and annotation.</title>
        <authorList>
            <consortium name="The Broad Institute Genomics Platform"/>
            <consortium name="The Broad Institute Genome Sequencing Center for Infectious Disease"/>
            <person name="Wu L."/>
            <person name="Ma J."/>
        </authorList>
    </citation>
    <scope>NUCLEOTIDE SEQUENCE [LARGE SCALE GENOMIC DNA]</scope>
    <source>
        <strain evidence="3">JCM 17841</strain>
    </source>
</reference>